<feature type="signal peptide" evidence="2">
    <location>
        <begin position="1"/>
        <end position="27"/>
    </location>
</feature>
<comment type="similarity">
    <text evidence="1">Belongs to the UPF0065 (bug) family.</text>
</comment>
<dbReference type="PANTHER" id="PTHR42928">
    <property type="entry name" value="TRICARBOXYLATE-BINDING PROTEIN"/>
    <property type="match status" value="1"/>
</dbReference>
<dbReference type="InterPro" id="IPR042100">
    <property type="entry name" value="Bug_dom1"/>
</dbReference>
<protein>
    <recommendedName>
        <fullName evidence="5">ABC transporter substrate-binding protein</fullName>
    </recommendedName>
</protein>
<dbReference type="RefSeq" id="WP_094837947.1">
    <property type="nucleotide sequence ID" value="NZ_NEVQ01000013.1"/>
</dbReference>
<evidence type="ECO:0000256" key="2">
    <source>
        <dbReference type="SAM" id="SignalP"/>
    </source>
</evidence>
<sequence length="326" mass="34760">MKLSTLLRRVALIPLCLGMMAAPAAMAATYPSQPVNLIVGFPAGGPTDLIARLIAQHLGSDLGEKFIVENKGGAGGNIGTKAAARAQPDGYTGLVASLNLTINPWMTEGLDVDSRKDLMPVRTVAIAPTVLVVRNDFPAKNFSEFVEAVRQAPNKYNSAAQGASPLLAVELFTQLTNTQITPVPYKGAAAAMVDLIAGHVDMSFATLGSVLPHIKSGKVRVLAVASPERYALLPDTPTFAESGMPDFRFDSWTGLLMPAGTPQAVIDTLKVSLDKLVISDDFKKQVLEMGMMPVLEDTPADFAKTIDRELVLYEKLAASARKKVEK</sequence>
<gene>
    <name evidence="3" type="ORF">CAL20_11710</name>
</gene>
<keyword evidence="2" id="KW-0732">Signal</keyword>
<accession>A0A261U2D5</accession>
<organism evidence="3 4">
    <name type="scientific">Bordetella genomosp. 4</name>
    <dbReference type="NCBI Taxonomy" id="463044"/>
    <lineage>
        <taxon>Bacteria</taxon>
        <taxon>Pseudomonadati</taxon>
        <taxon>Pseudomonadota</taxon>
        <taxon>Betaproteobacteria</taxon>
        <taxon>Burkholderiales</taxon>
        <taxon>Alcaligenaceae</taxon>
        <taxon>Bordetella</taxon>
    </lineage>
</organism>
<evidence type="ECO:0000313" key="3">
    <source>
        <dbReference type="EMBL" id="OZI56108.1"/>
    </source>
</evidence>
<comment type="caution">
    <text evidence="3">The sequence shown here is derived from an EMBL/GenBank/DDBJ whole genome shotgun (WGS) entry which is preliminary data.</text>
</comment>
<proteinExistence type="inferred from homology"/>
<evidence type="ECO:0000256" key="1">
    <source>
        <dbReference type="ARBA" id="ARBA00006987"/>
    </source>
</evidence>
<dbReference type="SUPFAM" id="SSF53850">
    <property type="entry name" value="Periplasmic binding protein-like II"/>
    <property type="match status" value="1"/>
</dbReference>
<dbReference type="Gene3D" id="3.40.190.150">
    <property type="entry name" value="Bordetella uptake gene, domain 1"/>
    <property type="match status" value="1"/>
</dbReference>
<dbReference type="EMBL" id="NEVQ01000013">
    <property type="protein sequence ID" value="OZI56108.1"/>
    <property type="molecule type" value="Genomic_DNA"/>
</dbReference>
<dbReference type="Pfam" id="PF03401">
    <property type="entry name" value="TctC"/>
    <property type="match status" value="1"/>
</dbReference>
<dbReference type="PIRSF" id="PIRSF017082">
    <property type="entry name" value="YflP"/>
    <property type="match status" value="1"/>
</dbReference>
<dbReference type="InterPro" id="IPR005064">
    <property type="entry name" value="BUG"/>
</dbReference>
<dbReference type="PANTHER" id="PTHR42928:SF5">
    <property type="entry name" value="BLR1237 PROTEIN"/>
    <property type="match status" value="1"/>
</dbReference>
<dbReference type="Proteomes" id="UP000216885">
    <property type="component" value="Unassembled WGS sequence"/>
</dbReference>
<dbReference type="AlphaFoldDB" id="A0A261U2D5"/>
<name>A0A261U2D5_9BORD</name>
<reference evidence="3 4" key="1">
    <citation type="submission" date="2017-05" db="EMBL/GenBank/DDBJ databases">
        <title>Complete and WGS of Bordetella genogroups.</title>
        <authorList>
            <person name="Spilker T."/>
            <person name="LiPuma J."/>
        </authorList>
    </citation>
    <scope>NUCLEOTIDE SEQUENCE [LARGE SCALE GENOMIC DNA]</scope>
    <source>
        <strain evidence="3 4">AU9919</strain>
    </source>
</reference>
<evidence type="ECO:0000313" key="4">
    <source>
        <dbReference type="Proteomes" id="UP000216885"/>
    </source>
</evidence>
<dbReference type="Gene3D" id="3.40.190.10">
    <property type="entry name" value="Periplasmic binding protein-like II"/>
    <property type="match status" value="1"/>
</dbReference>
<evidence type="ECO:0008006" key="5">
    <source>
        <dbReference type="Google" id="ProtNLM"/>
    </source>
</evidence>
<dbReference type="CDD" id="cd07012">
    <property type="entry name" value="PBP2_Bug_TTT"/>
    <property type="match status" value="1"/>
</dbReference>
<keyword evidence="4" id="KW-1185">Reference proteome</keyword>
<feature type="chain" id="PRO_5012017554" description="ABC transporter substrate-binding protein" evidence="2">
    <location>
        <begin position="28"/>
        <end position="326"/>
    </location>
</feature>